<reference evidence="1 2" key="1">
    <citation type="submission" date="2021-11" db="EMBL/GenBank/DDBJ databases">
        <authorList>
            <person name="Oh E.-T."/>
            <person name="Kim S.-B."/>
        </authorList>
    </citation>
    <scope>NUCLEOTIDE SEQUENCE [LARGE SCALE GENOMIC DNA]</scope>
    <source>
        <strain evidence="1 2">MMS20-SJTR3</strain>
    </source>
</reference>
<evidence type="ECO:0000313" key="2">
    <source>
        <dbReference type="Proteomes" id="UP001431019"/>
    </source>
</evidence>
<dbReference type="Proteomes" id="UP001431019">
    <property type="component" value="Unassembled WGS sequence"/>
</dbReference>
<proteinExistence type="predicted"/>
<dbReference type="RefSeq" id="WP_230508480.1">
    <property type="nucleotide sequence ID" value="NZ_JAJITD010000003.1"/>
</dbReference>
<keyword evidence="2" id="KW-1185">Reference proteome</keyword>
<name>A0ABS8JQU5_9BURK</name>
<sequence length="94" mass="10323">MRVQTIEMADYLLTSTVIRDSEGAFQWVVLVSERCGERRALFERRGSCGRMSWGDALDLAAQAAHSVALELASMRVLPAARSTPANQSPGRVSR</sequence>
<comment type="caution">
    <text evidence="1">The sequence shown here is derived from an EMBL/GenBank/DDBJ whole genome shotgun (WGS) entry which is preliminary data.</text>
</comment>
<protein>
    <submittedName>
        <fullName evidence="1">Uncharacterized protein</fullName>
    </submittedName>
</protein>
<evidence type="ECO:0000313" key="1">
    <source>
        <dbReference type="EMBL" id="MCC8392266.1"/>
    </source>
</evidence>
<dbReference type="EMBL" id="JAJITD010000003">
    <property type="protein sequence ID" value="MCC8392266.1"/>
    <property type="molecule type" value="Genomic_DNA"/>
</dbReference>
<organism evidence="1 2">
    <name type="scientific">Paraburkholderia sejongensis</name>
    <dbReference type="NCBI Taxonomy" id="2886946"/>
    <lineage>
        <taxon>Bacteria</taxon>
        <taxon>Pseudomonadati</taxon>
        <taxon>Pseudomonadota</taxon>
        <taxon>Betaproteobacteria</taxon>
        <taxon>Burkholderiales</taxon>
        <taxon>Burkholderiaceae</taxon>
        <taxon>Paraburkholderia</taxon>
    </lineage>
</organism>
<gene>
    <name evidence="1" type="ORF">LJ656_06660</name>
</gene>
<accession>A0ABS8JQU5</accession>